<feature type="compositionally biased region" description="Basic residues" evidence="15">
    <location>
        <begin position="847"/>
        <end position="856"/>
    </location>
</feature>
<feature type="transmembrane region" description="Helical" evidence="16">
    <location>
        <begin position="1809"/>
        <end position="1831"/>
    </location>
</feature>
<dbReference type="GO" id="GO:0015385">
    <property type="term" value="F:sodium:proton antiporter activity"/>
    <property type="evidence" value="ECO:0007669"/>
    <property type="project" value="InterPro"/>
</dbReference>
<evidence type="ECO:0000256" key="2">
    <source>
        <dbReference type="ARBA" id="ARBA00022448"/>
    </source>
</evidence>
<name>A0AA36N0N5_9DINO</name>
<dbReference type="SUPFAM" id="SSF101447">
    <property type="entry name" value="Formin homology 2 domain (FH2 domain)"/>
    <property type="match status" value="1"/>
</dbReference>
<evidence type="ECO:0000256" key="10">
    <source>
        <dbReference type="ARBA" id="ARBA00023201"/>
    </source>
</evidence>
<keyword evidence="14" id="KW-0175">Coiled coil</keyword>
<dbReference type="GO" id="GO:0098719">
    <property type="term" value="P:sodium ion import across plasma membrane"/>
    <property type="evidence" value="ECO:0007669"/>
    <property type="project" value="TreeGrafter"/>
</dbReference>
<evidence type="ECO:0000256" key="8">
    <source>
        <dbReference type="ARBA" id="ARBA00023065"/>
    </source>
</evidence>
<comment type="subcellular location">
    <subcellularLocation>
        <location evidence="1">Golgi apparatus membrane</location>
        <topology evidence="1">Multi-pass membrane protein</topology>
    </subcellularLocation>
</comment>
<keyword evidence="7" id="KW-0915">Sodium</keyword>
<reference evidence="18" key="1">
    <citation type="submission" date="2023-08" db="EMBL/GenBank/DDBJ databases">
        <authorList>
            <person name="Chen Y."/>
            <person name="Shah S."/>
            <person name="Dougan E. K."/>
            <person name="Thang M."/>
            <person name="Chan C."/>
        </authorList>
    </citation>
    <scope>NUCLEOTIDE SEQUENCE</scope>
</reference>
<dbReference type="Pfam" id="PF00999">
    <property type="entry name" value="Na_H_Exchanger"/>
    <property type="match status" value="1"/>
</dbReference>
<feature type="region of interest" description="Disordered" evidence="15">
    <location>
        <begin position="727"/>
        <end position="981"/>
    </location>
</feature>
<gene>
    <name evidence="18" type="ORF">EVOR1521_LOCUS12784</name>
</gene>
<feature type="compositionally biased region" description="Basic and acidic residues" evidence="15">
    <location>
        <begin position="830"/>
        <end position="840"/>
    </location>
</feature>
<feature type="compositionally biased region" description="Gly residues" evidence="15">
    <location>
        <begin position="946"/>
        <end position="959"/>
    </location>
</feature>
<evidence type="ECO:0000256" key="5">
    <source>
        <dbReference type="ARBA" id="ARBA00022989"/>
    </source>
</evidence>
<feature type="region of interest" description="Disordered" evidence="15">
    <location>
        <begin position="356"/>
        <end position="430"/>
    </location>
</feature>
<feature type="transmembrane region" description="Helical" evidence="16">
    <location>
        <begin position="1554"/>
        <end position="1573"/>
    </location>
</feature>
<feature type="transmembrane region" description="Helical" evidence="16">
    <location>
        <begin position="1529"/>
        <end position="1547"/>
    </location>
</feature>
<evidence type="ECO:0000256" key="11">
    <source>
        <dbReference type="ARBA" id="ARBA00040570"/>
    </source>
</evidence>
<dbReference type="SMART" id="SM00498">
    <property type="entry name" value="FH2"/>
    <property type="match status" value="1"/>
</dbReference>
<dbReference type="Gene3D" id="1.20.58.2220">
    <property type="entry name" value="Formin, FH2 domain"/>
    <property type="match status" value="1"/>
</dbReference>
<keyword evidence="5 16" id="KW-1133">Transmembrane helix</keyword>
<dbReference type="InterPro" id="IPR006153">
    <property type="entry name" value="Cation/H_exchanger_TM"/>
</dbReference>
<keyword evidence="9 16" id="KW-0472">Membrane</keyword>
<evidence type="ECO:0000256" key="1">
    <source>
        <dbReference type="ARBA" id="ARBA00004653"/>
    </source>
</evidence>
<dbReference type="PRINTS" id="PR01084">
    <property type="entry name" value="NAHEXCHNGR"/>
</dbReference>
<feature type="transmembrane region" description="Helical" evidence="16">
    <location>
        <begin position="1622"/>
        <end position="1644"/>
    </location>
</feature>
<evidence type="ECO:0000256" key="13">
    <source>
        <dbReference type="ARBA" id="ARBA00042692"/>
    </source>
</evidence>
<keyword evidence="3" id="KW-0050">Antiport</keyword>
<dbReference type="InterPro" id="IPR018422">
    <property type="entry name" value="Cation/H_exchanger_CPA1"/>
</dbReference>
<proteinExistence type="predicted"/>
<evidence type="ECO:0000259" key="17">
    <source>
        <dbReference type="PROSITE" id="PS51444"/>
    </source>
</evidence>
<evidence type="ECO:0000256" key="14">
    <source>
        <dbReference type="SAM" id="Coils"/>
    </source>
</evidence>
<feature type="domain" description="FH2" evidence="17">
    <location>
        <begin position="976"/>
        <end position="1370"/>
    </location>
</feature>
<feature type="transmembrane region" description="Helical" evidence="16">
    <location>
        <begin position="1837"/>
        <end position="1857"/>
    </location>
</feature>
<dbReference type="EMBL" id="CAUJNA010001369">
    <property type="protein sequence ID" value="CAJ1386431.1"/>
    <property type="molecule type" value="Genomic_DNA"/>
</dbReference>
<comment type="caution">
    <text evidence="18">The sequence shown here is derived from an EMBL/GenBank/DDBJ whole genome shotgun (WGS) entry which is preliminary data.</text>
</comment>
<feature type="region of interest" description="Disordered" evidence="15">
    <location>
        <begin position="674"/>
        <end position="702"/>
    </location>
</feature>
<dbReference type="InterPro" id="IPR015425">
    <property type="entry name" value="FH2_Formin"/>
</dbReference>
<keyword evidence="6" id="KW-0333">Golgi apparatus</keyword>
<feature type="coiled-coil region" evidence="14">
    <location>
        <begin position="1284"/>
        <end position="1354"/>
    </location>
</feature>
<evidence type="ECO:0000256" key="16">
    <source>
        <dbReference type="SAM" id="Phobius"/>
    </source>
</evidence>
<dbReference type="Gene3D" id="6.10.140.1330">
    <property type="match status" value="1"/>
</dbReference>
<dbReference type="Proteomes" id="UP001178507">
    <property type="component" value="Unassembled WGS sequence"/>
</dbReference>
<evidence type="ECO:0000256" key="15">
    <source>
        <dbReference type="SAM" id="MobiDB-lite"/>
    </source>
</evidence>
<feature type="coiled-coil region" evidence="14">
    <location>
        <begin position="43"/>
        <end position="70"/>
    </location>
</feature>
<feature type="transmembrane region" description="Helical" evidence="16">
    <location>
        <begin position="1779"/>
        <end position="1797"/>
    </location>
</feature>
<keyword evidence="2" id="KW-0813">Transport</keyword>
<dbReference type="GO" id="GO:0051453">
    <property type="term" value="P:regulation of intracellular pH"/>
    <property type="evidence" value="ECO:0007669"/>
    <property type="project" value="TreeGrafter"/>
</dbReference>
<feature type="transmembrane region" description="Helical" evidence="16">
    <location>
        <begin position="1923"/>
        <end position="1942"/>
    </location>
</feature>
<evidence type="ECO:0000256" key="3">
    <source>
        <dbReference type="ARBA" id="ARBA00022449"/>
    </source>
</evidence>
<evidence type="ECO:0000256" key="9">
    <source>
        <dbReference type="ARBA" id="ARBA00023136"/>
    </source>
</evidence>
<dbReference type="InterPro" id="IPR004709">
    <property type="entry name" value="NaH_exchanger"/>
</dbReference>
<dbReference type="InterPro" id="IPR042201">
    <property type="entry name" value="FH2_Formin_sf"/>
</dbReference>
<dbReference type="Gene3D" id="2.30.29.30">
    <property type="entry name" value="Pleckstrin-homology domain (PH domain)/Phosphotyrosine-binding domain (PTB)"/>
    <property type="match status" value="1"/>
</dbReference>
<feature type="region of interest" description="Disordered" evidence="15">
    <location>
        <begin position="488"/>
        <end position="602"/>
    </location>
</feature>
<sequence>MRACTAAPRRPAAAAGGDLLGASFLCRCAQLQRAAFAEASNRLEGQAKHQANQEQRLRRLEDELRRAHLAMNKMLAFVDVGDHPVMVKSLQDIVRHGFENCPWPQNHTALHYAAQYMEDPRLLSLLCALASPEALAARDDTGRTAADYARAGQKPQLLRVLEGEVAPSKPPMASFLAPQPAQQPEPPISGPAVTQEQLYAAAKHCRGYLHKFPTSGIGFWTKAQKRFFALRGREERWELCYWESTEAFNDSQKEKGLVDMGRVVAVSNQVSGVGEAGVKLTYRDDTGNVRELIAVAKDSNQMPSASEAERWCQALQHFCMLLAKAPSGRRQQGGGGRPLPQTPEAQLWAKHFEKAQVQPARGPDASSFLGAAPSFHVSGEDQQDAPDPGPDPEPEVHGPGEEPPVLRLRSRRGGLGPEPSQGDVRSEAPVHHIGSFASTLEKRFSIMDMYDGEWENVIGRQLSSSESEESEPAQPMSLMDFLEDVPDIDDASTQDRGGSNNRQGGQSGAVLGGDAGDGSGGQRGAVLGGAVGSGSGGGGRDGSDGAALGGGGSGGSGGSDGDGGSGGGGGLAGSGGRGGDGSGGQSGAALGGGGSGSDSLGSQGGAILGGAVGSGSGGGGGGLAGSGGRGGDGSGGQSGAALGGGGSGSDSLGSQGGAILGGAVGSGSGGGGGGLAGSGGRGGDGSGGQSGAALGGGGSGSDSLGGQGGAILGGAVGSGSGGGGGGLAGSGGVGGDSSGGHSGAALGGGGSGGQSGDTGPGGEVGHGLGPAGGDGGGLPISEGLPISPQTIESTSHKDSDSAGAQVQPGKGQQDGLPPASQASASAVGGEQHEESADKGEAVASGKAGKKGKKGKGKGPPPPAPVREPDEAKAESIPIDAGSAAPEAAPKAKGKSKGPPPPAPKAASAEADASGTKAKGKSKGPKGPKGPPLPGAGTAEAKPEGPKGPGKGPGKPGGKGPPAKGKGKKGKEEIKLRQPKIKPSQNMKQLWWTRFLIGRHIKEGETIWDAAGSEEVQLAVHVVENRFGRGGVQKVEKQEVKKQEKEPLKAIRIITDPNLIVGKEAALRKLPSAPAVASALEKLDSLVLGRDLLAVIQEHACPQPAQVSQLEECMKENPGVPLALPEQYMWKISRVPAFQARISCWSFVITYKESLASCSLMLSEFQVIESSLRSSEALKQLLALILAVGNYLNGSTERGQADGFDLETLTTKLDSVKDNVVQSRDARHLIFELFFCGGQDMGQLALDEPSRCYDRGAQLMEDLAPLLKNVSRAVQRDSEGTLKMMKNVRVGLEEAEESLRNLSQQLAEQLEALQMALQFTEDPVDPLKLHMSSDLQAAKAEISALETQAKSCRENYNGLMKYFNHSGMKSSDFILLWDNLLIPEDVVLSIPLATLKKHILPRFCAPSVVPTFHDLLVLWGLCPPEQKPVRKGRTVRRVRRRMPSRPASDLASVVQSQRAVQRVANIWREHTRRSSSSRFGRDIPEMRRPEKIGGVGSGHPSPMANVSSTSPLFQEVNLTATALTNAAEQLVFGFAGCIMVVVVVGSIIHRLKLDFLPESLVCVSAGALLGYALYYSDWGGQRHELDVNFQYALFSLLLKLFCLPTIIFESGWSLRQRDFFSQIMYILLIAILGTSISVVVVAYVLHGSAEYHGVKSWRTCLAYASLISSTDPVATLATFGAMNVDPLLFILVFGESQINDAVAITLFESINSGEISSLSHIVLRVFALLFGSLGLGIGIAMVMVMVMRFMKLGRSPHNALLFLVSTPFLSYTLAEQVGMSGIITVLFTSIVMGGYAPPHLPPEATTLASFLLKQVASVGDTIIFLCCGMMVVHVQKDGLLLSLWVMLACLVGRAAAVFPMSWLCNSIKWCVSHKVPAERRHFITWKHQVMLFHSGLRGGIGLVLSLELGEYVDQENSKPDTKQALVDATFVMICAYLLVFGGSTSCALQLLSIPYGDDVPGDASLYKSSEGGVCYSVGVKFRRNVLKPLLVGRNPLVEQHGVNLTAAVIQDAADREASSAFGLRRRSSVAILPDRRSSLALFGTPDPAHVEEVEDAVQSTTGSDLPLSGSSDRERSYLSSGEEDGFSDSSSPA</sequence>
<organism evidence="18 19">
    <name type="scientific">Effrenium voratum</name>
    <dbReference type="NCBI Taxonomy" id="2562239"/>
    <lineage>
        <taxon>Eukaryota</taxon>
        <taxon>Sar</taxon>
        <taxon>Alveolata</taxon>
        <taxon>Dinophyceae</taxon>
        <taxon>Suessiales</taxon>
        <taxon>Symbiodiniaceae</taxon>
        <taxon>Effrenium</taxon>
    </lineage>
</organism>
<evidence type="ECO:0000313" key="18">
    <source>
        <dbReference type="EMBL" id="CAJ1386431.1"/>
    </source>
</evidence>
<dbReference type="GO" id="GO:0005886">
    <property type="term" value="C:plasma membrane"/>
    <property type="evidence" value="ECO:0007669"/>
    <property type="project" value="TreeGrafter"/>
</dbReference>
<keyword evidence="19" id="KW-1185">Reference proteome</keyword>
<evidence type="ECO:0000256" key="6">
    <source>
        <dbReference type="ARBA" id="ARBA00023034"/>
    </source>
</evidence>
<feature type="compositionally biased region" description="Gly residues" evidence="15">
    <location>
        <begin position="727"/>
        <end position="778"/>
    </location>
</feature>
<feature type="region of interest" description="Disordered" evidence="15">
    <location>
        <begin position="622"/>
        <end position="654"/>
    </location>
</feature>
<keyword evidence="8" id="KW-0406">Ion transport</keyword>
<dbReference type="Pfam" id="PF02181">
    <property type="entry name" value="FH2"/>
    <property type="match status" value="1"/>
</dbReference>
<feature type="compositionally biased region" description="Low complexity" evidence="15">
    <location>
        <begin position="904"/>
        <end position="916"/>
    </location>
</feature>
<dbReference type="PROSITE" id="PS51444">
    <property type="entry name" value="FH2"/>
    <property type="match status" value="1"/>
</dbReference>
<dbReference type="GO" id="GO:0015386">
    <property type="term" value="F:potassium:proton antiporter activity"/>
    <property type="evidence" value="ECO:0007669"/>
    <property type="project" value="TreeGrafter"/>
</dbReference>
<dbReference type="GO" id="GO:0000139">
    <property type="term" value="C:Golgi membrane"/>
    <property type="evidence" value="ECO:0007669"/>
    <property type="project" value="UniProtKB-SubCell"/>
</dbReference>
<protein>
    <recommendedName>
        <fullName evidence="11">Sodium/hydrogen exchanger 8</fullName>
    </recommendedName>
    <alternativeName>
        <fullName evidence="12">Na(+)/H(+) exchanger 8</fullName>
    </alternativeName>
    <alternativeName>
        <fullName evidence="13">Solute carrier family 9 member 8</fullName>
    </alternativeName>
</protein>
<evidence type="ECO:0000256" key="4">
    <source>
        <dbReference type="ARBA" id="ARBA00022692"/>
    </source>
</evidence>
<feature type="transmembrane region" description="Helical" evidence="16">
    <location>
        <begin position="1588"/>
        <end position="1610"/>
    </location>
</feature>
<keyword evidence="10" id="KW-0739">Sodium transport</keyword>
<keyword evidence="4 16" id="KW-0812">Transmembrane</keyword>
<accession>A0AA36N0N5</accession>
<feature type="compositionally biased region" description="Low complexity" evidence="15">
    <location>
        <begin position="879"/>
        <end position="890"/>
    </location>
</feature>
<feature type="region of interest" description="Disordered" evidence="15">
    <location>
        <begin position="2051"/>
        <end position="2092"/>
    </location>
</feature>
<evidence type="ECO:0000256" key="7">
    <source>
        <dbReference type="ARBA" id="ARBA00023053"/>
    </source>
</evidence>
<dbReference type="PANTHER" id="PTHR10110:SF191">
    <property type="entry name" value="SODIUM_HYDROGEN EXCHANGER 8"/>
    <property type="match status" value="1"/>
</dbReference>
<feature type="compositionally biased region" description="Gly residues" evidence="15">
    <location>
        <begin position="547"/>
        <end position="602"/>
    </location>
</feature>
<feature type="transmembrane region" description="Helical" evidence="16">
    <location>
        <begin position="1720"/>
        <end position="1745"/>
    </location>
</feature>
<evidence type="ECO:0000313" key="19">
    <source>
        <dbReference type="Proteomes" id="UP001178507"/>
    </source>
</evidence>
<evidence type="ECO:0000256" key="12">
    <source>
        <dbReference type="ARBA" id="ARBA00042291"/>
    </source>
</evidence>
<dbReference type="PANTHER" id="PTHR10110">
    <property type="entry name" value="SODIUM/HYDROGEN EXCHANGER"/>
    <property type="match status" value="1"/>
</dbReference>
<dbReference type="InterPro" id="IPR011993">
    <property type="entry name" value="PH-like_dom_sf"/>
</dbReference>
<feature type="compositionally biased region" description="Gly residues" evidence="15">
    <location>
        <begin position="505"/>
        <end position="540"/>
    </location>
</feature>